<evidence type="ECO:0000256" key="15">
    <source>
        <dbReference type="HAMAP-Rule" id="MF_00138"/>
    </source>
</evidence>
<dbReference type="OrthoDB" id="9807240at2"/>
<comment type="cofactor">
    <cofactor evidence="1">
        <name>Mn(2+)</name>
        <dbReference type="ChEBI" id="CHEBI:29035"/>
    </cofactor>
</comment>
<organism evidence="18 19">
    <name type="scientific">Falsochrobactrum shanghaiense</name>
    <dbReference type="NCBI Taxonomy" id="2201899"/>
    <lineage>
        <taxon>Bacteria</taxon>
        <taxon>Pseudomonadati</taxon>
        <taxon>Pseudomonadota</taxon>
        <taxon>Alphaproteobacteria</taxon>
        <taxon>Hyphomicrobiales</taxon>
        <taxon>Brucellaceae</taxon>
        <taxon>Falsochrobactrum</taxon>
    </lineage>
</organism>
<dbReference type="Pfam" id="PF01071">
    <property type="entry name" value="GARS_A"/>
    <property type="match status" value="1"/>
</dbReference>
<dbReference type="SMART" id="SM01210">
    <property type="entry name" value="GARS_C"/>
    <property type="match status" value="1"/>
</dbReference>
<comment type="similarity">
    <text evidence="12 15">Belongs to the GARS family.</text>
</comment>
<keyword evidence="5 15" id="KW-0436">Ligase</keyword>
<comment type="cofactor">
    <cofactor evidence="2">
        <name>Mg(2+)</name>
        <dbReference type="ChEBI" id="CHEBI:18420"/>
    </cofactor>
</comment>
<dbReference type="InterPro" id="IPR037123">
    <property type="entry name" value="PRibGlycinamide_synth_C_sf"/>
</dbReference>
<dbReference type="AlphaFoldDB" id="A0A316JEV0"/>
<dbReference type="SUPFAM" id="SSF52440">
    <property type="entry name" value="PreATP-grasp domain"/>
    <property type="match status" value="1"/>
</dbReference>
<dbReference type="GO" id="GO:0009113">
    <property type="term" value="P:purine nucleobase biosynthetic process"/>
    <property type="evidence" value="ECO:0007669"/>
    <property type="project" value="InterPro"/>
</dbReference>
<evidence type="ECO:0000256" key="2">
    <source>
        <dbReference type="ARBA" id="ARBA00001946"/>
    </source>
</evidence>
<dbReference type="EMBL" id="QGDB01000001">
    <property type="protein sequence ID" value="PWL19145.1"/>
    <property type="molecule type" value="Genomic_DNA"/>
</dbReference>
<dbReference type="GO" id="GO:0004637">
    <property type="term" value="F:phosphoribosylamine-glycine ligase activity"/>
    <property type="evidence" value="ECO:0007669"/>
    <property type="project" value="UniProtKB-UniRule"/>
</dbReference>
<comment type="pathway">
    <text evidence="3 15">Purine metabolism; IMP biosynthesis via de novo pathway; N(1)-(5-phospho-D-ribosyl)glycinamide from 5-phospho-alpha-D-ribose 1-diphosphate: step 2/2.</text>
</comment>
<dbReference type="HAMAP" id="MF_00138">
    <property type="entry name" value="GARS"/>
    <property type="match status" value="1"/>
</dbReference>
<dbReference type="PANTHER" id="PTHR43472:SF1">
    <property type="entry name" value="PHOSPHORIBOSYLAMINE--GLYCINE LIGASE, CHLOROPLASTIC"/>
    <property type="match status" value="1"/>
</dbReference>
<dbReference type="InterPro" id="IPR011054">
    <property type="entry name" value="Rudment_hybrid_motif"/>
</dbReference>
<evidence type="ECO:0000256" key="14">
    <source>
        <dbReference type="ARBA" id="ARBA00042864"/>
    </source>
</evidence>
<dbReference type="SUPFAM" id="SSF51246">
    <property type="entry name" value="Rudiment single hybrid motif"/>
    <property type="match status" value="1"/>
</dbReference>
<evidence type="ECO:0000256" key="7">
    <source>
        <dbReference type="ARBA" id="ARBA00022741"/>
    </source>
</evidence>
<dbReference type="RefSeq" id="WP_109704537.1">
    <property type="nucleotide sequence ID" value="NZ_QGDB01000001.1"/>
</dbReference>
<keyword evidence="6" id="KW-0479">Metal-binding</keyword>
<gene>
    <name evidence="15" type="primary">purD</name>
    <name evidence="18" type="ORF">DKP76_00805</name>
</gene>
<name>A0A316JEV0_9HYPH</name>
<dbReference type="SMART" id="SM01209">
    <property type="entry name" value="GARS_A"/>
    <property type="match status" value="1"/>
</dbReference>
<dbReference type="Gene3D" id="3.30.1490.20">
    <property type="entry name" value="ATP-grasp fold, A domain"/>
    <property type="match status" value="1"/>
</dbReference>
<comment type="catalytic activity">
    <reaction evidence="15">
        <text>5-phospho-beta-D-ribosylamine + glycine + ATP = N(1)-(5-phospho-beta-D-ribosyl)glycinamide + ADP + phosphate + H(+)</text>
        <dbReference type="Rhea" id="RHEA:17453"/>
        <dbReference type="ChEBI" id="CHEBI:15378"/>
        <dbReference type="ChEBI" id="CHEBI:30616"/>
        <dbReference type="ChEBI" id="CHEBI:43474"/>
        <dbReference type="ChEBI" id="CHEBI:57305"/>
        <dbReference type="ChEBI" id="CHEBI:58681"/>
        <dbReference type="ChEBI" id="CHEBI:143788"/>
        <dbReference type="ChEBI" id="CHEBI:456216"/>
        <dbReference type="EC" id="6.3.4.13"/>
    </reaction>
</comment>
<keyword evidence="19" id="KW-1185">Reference proteome</keyword>
<dbReference type="GO" id="GO:0046872">
    <property type="term" value="F:metal ion binding"/>
    <property type="evidence" value="ECO:0007669"/>
    <property type="project" value="UniProtKB-KW"/>
</dbReference>
<keyword evidence="10" id="KW-0460">Magnesium</keyword>
<proteinExistence type="inferred from homology"/>
<keyword evidence="11" id="KW-0464">Manganese</keyword>
<evidence type="ECO:0000259" key="17">
    <source>
        <dbReference type="PROSITE" id="PS50975"/>
    </source>
</evidence>
<dbReference type="SUPFAM" id="SSF56059">
    <property type="entry name" value="Glutathione synthetase ATP-binding domain-like"/>
    <property type="match status" value="1"/>
</dbReference>
<evidence type="ECO:0000256" key="12">
    <source>
        <dbReference type="ARBA" id="ARBA00038345"/>
    </source>
</evidence>
<dbReference type="InterPro" id="IPR020562">
    <property type="entry name" value="PRibGlycinamide_synth_N"/>
</dbReference>
<keyword evidence="8 15" id="KW-0658">Purine biosynthesis</keyword>
<evidence type="ECO:0000256" key="10">
    <source>
        <dbReference type="ARBA" id="ARBA00022842"/>
    </source>
</evidence>
<accession>A0A316JEV0</accession>
<dbReference type="Pfam" id="PF02844">
    <property type="entry name" value="GARS_N"/>
    <property type="match status" value="1"/>
</dbReference>
<dbReference type="PROSITE" id="PS00184">
    <property type="entry name" value="GARS"/>
    <property type="match status" value="1"/>
</dbReference>
<evidence type="ECO:0000313" key="18">
    <source>
        <dbReference type="EMBL" id="PWL19145.1"/>
    </source>
</evidence>
<dbReference type="UniPathway" id="UPA00074">
    <property type="reaction ID" value="UER00125"/>
</dbReference>
<evidence type="ECO:0000256" key="6">
    <source>
        <dbReference type="ARBA" id="ARBA00022723"/>
    </source>
</evidence>
<dbReference type="Gene3D" id="3.30.470.20">
    <property type="entry name" value="ATP-grasp fold, B domain"/>
    <property type="match status" value="1"/>
</dbReference>
<dbReference type="InterPro" id="IPR020559">
    <property type="entry name" value="PRibGlycinamide_synth_CS"/>
</dbReference>
<evidence type="ECO:0000256" key="11">
    <source>
        <dbReference type="ARBA" id="ARBA00023211"/>
    </source>
</evidence>
<evidence type="ECO:0000256" key="16">
    <source>
        <dbReference type="PROSITE-ProRule" id="PRU00409"/>
    </source>
</evidence>
<reference evidence="18 19" key="1">
    <citation type="submission" date="2018-05" db="EMBL/GenBank/DDBJ databases">
        <title>Comparative genomic sequence analysis between strain HN4 and CCM 8460T (Falsochrobactrum ovis) will provide more evidence to prove that HN4 is a new species of Falsochrobactrum.</title>
        <authorList>
            <person name="Lyu W."/>
            <person name="Sun L."/>
            <person name="Yao L."/>
        </authorList>
    </citation>
    <scope>NUCLEOTIDE SEQUENCE [LARGE SCALE GENOMIC DNA]</scope>
    <source>
        <strain evidence="18 19">HN4</strain>
    </source>
</reference>
<dbReference type="Gene3D" id="3.90.600.10">
    <property type="entry name" value="Phosphoribosylglycinamide synthetase, C-terminal domain"/>
    <property type="match status" value="1"/>
</dbReference>
<dbReference type="FunFam" id="3.90.600.10:FF:000001">
    <property type="entry name" value="Trifunctional purine biosynthetic protein adenosine-3"/>
    <property type="match status" value="1"/>
</dbReference>
<evidence type="ECO:0000256" key="3">
    <source>
        <dbReference type="ARBA" id="ARBA00005174"/>
    </source>
</evidence>
<dbReference type="InterPro" id="IPR020561">
    <property type="entry name" value="PRibGlycinamid_synth_ATP-grasp"/>
</dbReference>
<dbReference type="InterPro" id="IPR000115">
    <property type="entry name" value="PRibGlycinamide_synth"/>
</dbReference>
<evidence type="ECO:0000256" key="1">
    <source>
        <dbReference type="ARBA" id="ARBA00001936"/>
    </source>
</evidence>
<keyword evidence="7 16" id="KW-0547">Nucleotide-binding</keyword>
<dbReference type="InterPro" id="IPR020560">
    <property type="entry name" value="PRibGlycinamide_synth_C-dom"/>
</dbReference>
<dbReference type="InterPro" id="IPR016185">
    <property type="entry name" value="PreATP-grasp_dom_sf"/>
</dbReference>
<evidence type="ECO:0000256" key="8">
    <source>
        <dbReference type="ARBA" id="ARBA00022755"/>
    </source>
</evidence>
<dbReference type="Pfam" id="PF02843">
    <property type="entry name" value="GARS_C"/>
    <property type="match status" value="1"/>
</dbReference>
<dbReference type="NCBIfam" id="TIGR00877">
    <property type="entry name" value="purD"/>
    <property type="match status" value="1"/>
</dbReference>
<dbReference type="PROSITE" id="PS50975">
    <property type="entry name" value="ATP_GRASP"/>
    <property type="match status" value="1"/>
</dbReference>
<dbReference type="InterPro" id="IPR013815">
    <property type="entry name" value="ATP_grasp_subdomain_1"/>
</dbReference>
<evidence type="ECO:0000256" key="5">
    <source>
        <dbReference type="ARBA" id="ARBA00022598"/>
    </source>
</evidence>
<evidence type="ECO:0000256" key="4">
    <source>
        <dbReference type="ARBA" id="ARBA00013255"/>
    </source>
</evidence>
<dbReference type="GO" id="GO:0005524">
    <property type="term" value="F:ATP binding"/>
    <property type="evidence" value="ECO:0007669"/>
    <property type="project" value="UniProtKB-UniRule"/>
</dbReference>
<keyword evidence="9 16" id="KW-0067">ATP-binding</keyword>
<feature type="domain" description="ATP-grasp" evidence="17">
    <location>
        <begin position="107"/>
        <end position="312"/>
    </location>
</feature>
<dbReference type="PANTHER" id="PTHR43472">
    <property type="entry name" value="PHOSPHORIBOSYLAMINE--GLYCINE LIGASE"/>
    <property type="match status" value="1"/>
</dbReference>
<dbReference type="FunFam" id="3.30.470.20:FF:000031">
    <property type="entry name" value="Phosphoribosylamine--glycine ligase"/>
    <property type="match status" value="1"/>
</dbReference>
<dbReference type="Gene3D" id="3.40.50.20">
    <property type="match status" value="1"/>
</dbReference>
<evidence type="ECO:0000313" key="19">
    <source>
        <dbReference type="Proteomes" id="UP000245865"/>
    </source>
</evidence>
<protein>
    <recommendedName>
        <fullName evidence="4 15">Phosphoribosylamine--glycine ligase</fullName>
        <ecNumber evidence="4 15">6.3.4.13</ecNumber>
    </recommendedName>
    <alternativeName>
        <fullName evidence="15">GARS</fullName>
    </alternativeName>
    <alternativeName>
        <fullName evidence="13 15">Glycinamide ribonucleotide synthetase</fullName>
    </alternativeName>
    <alternativeName>
        <fullName evidence="14 15">Phosphoribosylglycinamide synthetase</fullName>
    </alternativeName>
</protein>
<sequence>MKVLLIGSGGREHALAWKLTASPLLSKLYCAPGNPGIAELAELVSLDVSDHQAVIAFCKEKVIDLVIVGPEAPLVAGLADDLRAQNIRIFGPSKAAAQLEGSKGFTKDLCARFDIPTGAYGRFNNAPKAKAYIRQQGAPIVVKADGLAAGKGVVVAMTLDEALNAVDACFEGAFGSAGAEVVVEEFLDGEEASFFCICDGKTALPLGSAQDHKRVGDGDTGVNTGGMGAYAPAPVMTAQMVERTMRELIEPTMCGMSEIGAPFSGVLFAGLMITKDGPKLIEYNTRFGDPECQVLMMRLESDLLEIINAAVDGRLDEVSLDWKDEPALTVVMAAPGYPTDVKKGSVISGLEALEDVDGVKVFHAGTAQKDGQLVANGGRVLNVTAVARSVSQAQAKAYETIRKIDWPEGFYRSDIGWRAVEREKSAS</sequence>
<evidence type="ECO:0000256" key="13">
    <source>
        <dbReference type="ARBA" id="ARBA00042242"/>
    </source>
</evidence>
<dbReference type="Proteomes" id="UP000245865">
    <property type="component" value="Unassembled WGS sequence"/>
</dbReference>
<dbReference type="InterPro" id="IPR011761">
    <property type="entry name" value="ATP-grasp"/>
</dbReference>
<evidence type="ECO:0000256" key="9">
    <source>
        <dbReference type="ARBA" id="ARBA00022840"/>
    </source>
</evidence>
<dbReference type="EC" id="6.3.4.13" evidence="4 15"/>
<dbReference type="FunFam" id="3.40.50.20:FF:000006">
    <property type="entry name" value="Phosphoribosylamine--glycine ligase, chloroplastic"/>
    <property type="match status" value="1"/>
</dbReference>
<dbReference type="GO" id="GO:0006189">
    <property type="term" value="P:'de novo' IMP biosynthetic process"/>
    <property type="evidence" value="ECO:0007669"/>
    <property type="project" value="UniProtKB-UniRule"/>
</dbReference>
<comment type="caution">
    <text evidence="18">The sequence shown here is derived from an EMBL/GenBank/DDBJ whole genome shotgun (WGS) entry which is preliminary data.</text>
</comment>